<dbReference type="PANTHER" id="PTHR43466:SF1">
    <property type="entry name" value="2-OXO-4-HYDROXY-4-CARBOXY-5-UREIDOIMIDAZOLINE DECARBOXYLASE-RELATED"/>
    <property type="match status" value="1"/>
</dbReference>
<dbReference type="Gene3D" id="1.10.3330.10">
    <property type="entry name" value="Oxo-4-hydroxy-4-carboxy-5-ureidoimidazoline decarboxylase"/>
    <property type="match status" value="1"/>
</dbReference>
<keyword evidence="4" id="KW-0659">Purine metabolism</keyword>
<proteinExistence type="predicted"/>
<evidence type="ECO:0000256" key="1">
    <source>
        <dbReference type="ARBA" id="ARBA00001163"/>
    </source>
</evidence>
<dbReference type="Pfam" id="PF09349">
    <property type="entry name" value="OHCU_decarbox"/>
    <property type="match status" value="1"/>
</dbReference>
<dbReference type="GO" id="GO:0051997">
    <property type="term" value="F:2-oxo-4-hydroxy-4-carboxy-5-ureidoimidazoline decarboxylase activity"/>
    <property type="evidence" value="ECO:0007669"/>
    <property type="project" value="UniProtKB-EC"/>
</dbReference>
<evidence type="ECO:0000256" key="6">
    <source>
        <dbReference type="ARBA" id="ARBA00023239"/>
    </source>
</evidence>
<dbReference type="InterPro" id="IPR036778">
    <property type="entry name" value="OHCU_decarboxylase_sf"/>
</dbReference>
<keyword evidence="5" id="KW-0210">Decarboxylase</keyword>
<comment type="catalytic activity">
    <reaction evidence="1">
        <text>5-hydroxy-2-oxo-4-ureido-2,5-dihydro-1H-imidazole-5-carboxylate + H(+) = (S)-allantoin + CO2</text>
        <dbReference type="Rhea" id="RHEA:26301"/>
        <dbReference type="ChEBI" id="CHEBI:15378"/>
        <dbReference type="ChEBI" id="CHEBI:15678"/>
        <dbReference type="ChEBI" id="CHEBI:16526"/>
        <dbReference type="ChEBI" id="CHEBI:58639"/>
        <dbReference type="EC" id="4.1.1.97"/>
    </reaction>
</comment>
<dbReference type="GO" id="GO:0006144">
    <property type="term" value="P:purine nucleobase metabolic process"/>
    <property type="evidence" value="ECO:0007669"/>
    <property type="project" value="UniProtKB-KW"/>
</dbReference>
<dbReference type="EC" id="4.1.1.97" evidence="3"/>
<evidence type="ECO:0000256" key="5">
    <source>
        <dbReference type="ARBA" id="ARBA00022793"/>
    </source>
</evidence>
<comment type="pathway">
    <text evidence="2">Purine metabolism; urate degradation; (S)-allantoin from urate: step 3/3.</text>
</comment>
<accession>A0A381ZMF7</accession>
<dbReference type="GO" id="GO:0005777">
    <property type="term" value="C:peroxisome"/>
    <property type="evidence" value="ECO:0007669"/>
    <property type="project" value="TreeGrafter"/>
</dbReference>
<evidence type="ECO:0000313" key="8">
    <source>
        <dbReference type="EMBL" id="SVA90466.1"/>
    </source>
</evidence>
<dbReference type="InterPro" id="IPR017580">
    <property type="entry name" value="OHCU_decarboxylase-1"/>
</dbReference>
<organism evidence="8">
    <name type="scientific">marine metagenome</name>
    <dbReference type="NCBI Taxonomy" id="408172"/>
    <lineage>
        <taxon>unclassified sequences</taxon>
        <taxon>metagenomes</taxon>
        <taxon>ecological metagenomes</taxon>
    </lineage>
</organism>
<dbReference type="NCBIfam" id="TIGR03164">
    <property type="entry name" value="UHCUDC"/>
    <property type="match status" value="1"/>
</dbReference>
<evidence type="ECO:0000256" key="2">
    <source>
        <dbReference type="ARBA" id="ARBA00004754"/>
    </source>
</evidence>
<name>A0A381ZMF7_9ZZZZ</name>
<dbReference type="InterPro" id="IPR018020">
    <property type="entry name" value="OHCU_decarboxylase"/>
</dbReference>
<feature type="domain" description="Oxo-4-hydroxy-4-carboxy-5-ureidoimidazoline decarboxylase" evidence="7">
    <location>
        <begin position="9"/>
        <end position="165"/>
    </location>
</feature>
<sequence>MIYVLDELNRMTAEAFVDAFGNVAEHSPWVAQQAAKSRPFMDREDLIKTFSTVLRGANTDDQLALLRAHPDLAGTALFAGTMTENSRNEQADAGLDRLTAEEFQRFTELNNAYVARFAFPFIFAVKGATKGMILASLEARVGNDRETEFANSLDNVCRIFRFRLEELVTP</sequence>
<evidence type="ECO:0000256" key="3">
    <source>
        <dbReference type="ARBA" id="ARBA00012257"/>
    </source>
</evidence>
<gene>
    <name evidence="8" type="ORF">METZ01_LOCUS143320</name>
</gene>
<protein>
    <recommendedName>
        <fullName evidence="3">2-oxo-4-hydroxy-4-carboxy-5-ureidoimidazoline decarboxylase</fullName>
        <ecNumber evidence="3">4.1.1.97</ecNumber>
    </recommendedName>
</protein>
<dbReference type="SUPFAM" id="SSF158694">
    <property type="entry name" value="UraD-Like"/>
    <property type="match status" value="1"/>
</dbReference>
<dbReference type="GO" id="GO:0019628">
    <property type="term" value="P:urate catabolic process"/>
    <property type="evidence" value="ECO:0007669"/>
    <property type="project" value="UniProtKB-UniPathway"/>
</dbReference>
<dbReference type="PANTHER" id="PTHR43466">
    <property type="entry name" value="2-OXO-4-HYDROXY-4-CARBOXY-5-UREIDOIMIDAZOLINE DECARBOXYLASE-RELATED"/>
    <property type="match status" value="1"/>
</dbReference>
<dbReference type="EMBL" id="UINC01021912">
    <property type="protein sequence ID" value="SVA90466.1"/>
    <property type="molecule type" value="Genomic_DNA"/>
</dbReference>
<dbReference type="AlphaFoldDB" id="A0A381ZMF7"/>
<dbReference type="GO" id="GO:0000255">
    <property type="term" value="P:allantoin metabolic process"/>
    <property type="evidence" value="ECO:0007669"/>
    <property type="project" value="InterPro"/>
</dbReference>
<reference evidence="8" key="1">
    <citation type="submission" date="2018-05" db="EMBL/GenBank/DDBJ databases">
        <authorList>
            <person name="Lanie J.A."/>
            <person name="Ng W.-L."/>
            <person name="Kazmierczak K.M."/>
            <person name="Andrzejewski T.M."/>
            <person name="Davidsen T.M."/>
            <person name="Wayne K.J."/>
            <person name="Tettelin H."/>
            <person name="Glass J.I."/>
            <person name="Rusch D."/>
            <person name="Podicherti R."/>
            <person name="Tsui H.-C.T."/>
            <person name="Winkler M.E."/>
        </authorList>
    </citation>
    <scope>NUCLEOTIDE SEQUENCE</scope>
</reference>
<evidence type="ECO:0000259" key="7">
    <source>
        <dbReference type="Pfam" id="PF09349"/>
    </source>
</evidence>
<evidence type="ECO:0000256" key="4">
    <source>
        <dbReference type="ARBA" id="ARBA00022631"/>
    </source>
</evidence>
<keyword evidence="6" id="KW-0456">Lyase</keyword>
<dbReference type="UniPathway" id="UPA00394">
    <property type="reaction ID" value="UER00652"/>
</dbReference>